<dbReference type="InterPro" id="IPR003598">
    <property type="entry name" value="Ig_sub2"/>
</dbReference>
<feature type="signal peptide" evidence="6">
    <location>
        <begin position="1"/>
        <end position="18"/>
    </location>
</feature>
<evidence type="ECO:0000256" key="2">
    <source>
        <dbReference type="ARBA" id="ARBA00022525"/>
    </source>
</evidence>
<reference evidence="10" key="1">
    <citation type="journal article" date="2018" name="Gen. Comp. Endocrinol.">
        <title>IGFBP-rP1, a strongly conserved member of the androgenic hormone signalling pathway in Isopoda.</title>
        <authorList>
            <person name="Herran B."/>
            <person name="Cerveau N."/>
            <person name="Houdelet C."/>
            <person name="Bernier C."/>
            <person name="Debenest C."/>
            <person name="Delaunay C."/>
            <person name="Raimond M."/>
            <person name="Bertaux J."/>
            <person name="Greve P."/>
        </authorList>
    </citation>
    <scope>NUCLEOTIDE SEQUENCE</scope>
</reference>
<dbReference type="SMART" id="SM00280">
    <property type="entry name" value="KAZAL"/>
    <property type="match status" value="1"/>
</dbReference>
<feature type="domain" description="IGFBP N-terminal" evidence="8">
    <location>
        <begin position="19"/>
        <end position="88"/>
    </location>
</feature>
<dbReference type="PROSITE" id="PS51323">
    <property type="entry name" value="IGFBP_N_2"/>
    <property type="match status" value="1"/>
</dbReference>
<dbReference type="SMART" id="SM00408">
    <property type="entry name" value="IGc2"/>
    <property type="match status" value="1"/>
</dbReference>
<dbReference type="EMBL" id="MH880900">
    <property type="protein sequence ID" value="AYU97980.1"/>
    <property type="molecule type" value="mRNA"/>
</dbReference>
<protein>
    <submittedName>
        <fullName evidence="10">IGFBP-related protein 1</fullName>
    </submittedName>
</protein>
<evidence type="ECO:0000259" key="9">
    <source>
        <dbReference type="PROSITE" id="PS51465"/>
    </source>
</evidence>
<evidence type="ECO:0000256" key="5">
    <source>
        <dbReference type="ARBA" id="ARBA00023319"/>
    </source>
</evidence>
<dbReference type="Pfam" id="PF13927">
    <property type="entry name" value="Ig_3"/>
    <property type="match status" value="1"/>
</dbReference>
<evidence type="ECO:0000256" key="6">
    <source>
        <dbReference type="SAM" id="SignalP"/>
    </source>
</evidence>
<dbReference type="Gene3D" id="2.60.40.10">
    <property type="entry name" value="Immunoglobulins"/>
    <property type="match status" value="1"/>
</dbReference>
<dbReference type="InterPro" id="IPR036179">
    <property type="entry name" value="Ig-like_dom_sf"/>
</dbReference>
<dbReference type="PANTHER" id="PTHR14186">
    <property type="entry name" value="INSULIN-LIKE GROWTH FACTOR BINDING PROTEIN-RELATED"/>
    <property type="match status" value="1"/>
</dbReference>
<dbReference type="InterPro" id="IPR011390">
    <property type="entry name" value="IGFBP_rP_mac25"/>
</dbReference>
<organism evidence="10">
    <name type="scientific">Asellus aquaticus</name>
    <name type="common">Water hoglouse</name>
    <dbReference type="NCBI Taxonomy" id="92525"/>
    <lineage>
        <taxon>Eukaryota</taxon>
        <taxon>Metazoa</taxon>
        <taxon>Ecdysozoa</taxon>
        <taxon>Arthropoda</taxon>
        <taxon>Crustacea</taxon>
        <taxon>Multicrustacea</taxon>
        <taxon>Malacostraca</taxon>
        <taxon>Eumalacostraca</taxon>
        <taxon>Peracarida</taxon>
        <taxon>Isopoda</taxon>
        <taxon>Asellota</taxon>
        <taxon>Aselloidea</taxon>
        <taxon>Asellidae</taxon>
        <taxon>Asellus</taxon>
    </lineage>
</organism>
<evidence type="ECO:0000256" key="3">
    <source>
        <dbReference type="ARBA" id="ARBA00022729"/>
    </source>
</evidence>
<evidence type="ECO:0000259" key="7">
    <source>
        <dbReference type="PROSITE" id="PS50835"/>
    </source>
</evidence>
<name>A0A3G4TDZ8_ASEAQ</name>
<evidence type="ECO:0000259" key="8">
    <source>
        <dbReference type="PROSITE" id="PS51323"/>
    </source>
</evidence>
<keyword evidence="5" id="KW-0393">Immunoglobulin domain</keyword>
<dbReference type="InterPro" id="IPR036058">
    <property type="entry name" value="Kazal_dom_sf"/>
</dbReference>
<feature type="domain" description="Ig-like" evidence="7">
    <location>
        <begin position="129"/>
        <end position="229"/>
    </location>
</feature>
<dbReference type="GO" id="GO:0005576">
    <property type="term" value="C:extracellular region"/>
    <property type="evidence" value="ECO:0007669"/>
    <property type="project" value="UniProtKB-SubCell"/>
</dbReference>
<comment type="subcellular location">
    <subcellularLocation>
        <location evidence="1">Secreted</location>
    </subcellularLocation>
</comment>
<dbReference type="InterPro" id="IPR013783">
    <property type="entry name" value="Ig-like_fold"/>
</dbReference>
<dbReference type="PANTHER" id="PTHR14186:SF19">
    <property type="entry name" value="INSULIN-LIKE GROWTH FACTOR-BINDING PROTEIN 7"/>
    <property type="match status" value="1"/>
</dbReference>
<keyword evidence="3 6" id="KW-0732">Signal</keyword>
<dbReference type="GO" id="GO:0005520">
    <property type="term" value="F:insulin-like growth factor binding"/>
    <property type="evidence" value="ECO:0007669"/>
    <property type="project" value="InterPro"/>
</dbReference>
<dbReference type="Pfam" id="PF07648">
    <property type="entry name" value="Kazal_2"/>
    <property type="match status" value="1"/>
</dbReference>
<proteinExistence type="evidence at transcript level"/>
<sequence length="240" mass="25816">MVYKVICILLNIILITYGLENDCEKCDRSVCPIVSSCVSGVTLDVCGCCEICAQKLGEKCDLVKEGEKSRKSCGDFLTCSPKGVCECEEKDAVCGSDGKTYATVCKLLEATAGDRELTLVERSPCRTGPVIKTAPKDSIRPLGSILVLDCEATGYPVATITWELNKDDGSTIQLPSDDSLVAIQMRGGPEKHMVTGWVQIMKILPENVGIYTCIATNDKGEARASAKVSFKEGNTAENEL</sequence>
<feature type="chain" id="PRO_5018079349" evidence="6">
    <location>
        <begin position="19"/>
        <end position="240"/>
    </location>
</feature>
<dbReference type="Pfam" id="PF00219">
    <property type="entry name" value="IGFBP"/>
    <property type="match status" value="1"/>
</dbReference>
<dbReference type="InterPro" id="IPR000867">
    <property type="entry name" value="IGFBP-like"/>
</dbReference>
<keyword evidence="4" id="KW-1015">Disulfide bond</keyword>
<accession>A0A3G4TDZ8</accession>
<dbReference type="AlphaFoldDB" id="A0A3G4TDZ8"/>
<keyword evidence="2" id="KW-0964">Secreted</keyword>
<dbReference type="GO" id="GO:0001558">
    <property type="term" value="P:regulation of cell growth"/>
    <property type="evidence" value="ECO:0007669"/>
    <property type="project" value="InterPro"/>
</dbReference>
<dbReference type="GO" id="GO:0009966">
    <property type="term" value="P:regulation of signal transduction"/>
    <property type="evidence" value="ECO:0007669"/>
    <property type="project" value="TreeGrafter"/>
</dbReference>
<dbReference type="PROSITE" id="PS50835">
    <property type="entry name" value="IG_LIKE"/>
    <property type="match status" value="1"/>
</dbReference>
<gene>
    <name evidence="10" type="primary">IGFBP-rP1</name>
</gene>
<dbReference type="PROSITE" id="PS51465">
    <property type="entry name" value="KAZAL_2"/>
    <property type="match status" value="1"/>
</dbReference>
<evidence type="ECO:0000256" key="4">
    <source>
        <dbReference type="ARBA" id="ARBA00023157"/>
    </source>
</evidence>
<dbReference type="InterPro" id="IPR009030">
    <property type="entry name" value="Growth_fac_rcpt_cys_sf"/>
</dbReference>
<dbReference type="SUPFAM" id="SSF100895">
    <property type="entry name" value="Kazal-type serine protease inhibitors"/>
    <property type="match status" value="1"/>
</dbReference>
<dbReference type="InterPro" id="IPR002350">
    <property type="entry name" value="Kazal_dom"/>
</dbReference>
<dbReference type="SUPFAM" id="SSF57184">
    <property type="entry name" value="Growth factor receptor domain"/>
    <property type="match status" value="1"/>
</dbReference>
<dbReference type="InterPro" id="IPR007110">
    <property type="entry name" value="Ig-like_dom"/>
</dbReference>
<evidence type="ECO:0000313" key="10">
    <source>
        <dbReference type="EMBL" id="AYU97980.1"/>
    </source>
</evidence>
<dbReference type="Gene3D" id="4.10.40.20">
    <property type="match status" value="1"/>
</dbReference>
<feature type="domain" description="Kazal-like" evidence="9">
    <location>
        <begin position="74"/>
        <end position="127"/>
    </location>
</feature>
<dbReference type="SUPFAM" id="SSF48726">
    <property type="entry name" value="Immunoglobulin"/>
    <property type="match status" value="1"/>
</dbReference>
<dbReference type="CDD" id="cd00104">
    <property type="entry name" value="KAZAL_FS"/>
    <property type="match status" value="1"/>
</dbReference>
<dbReference type="InterPro" id="IPR003599">
    <property type="entry name" value="Ig_sub"/>
</dbReference>
<dbReference type="SMART" id="SM00409">
    <property type="entry name" value="IG"/>
    <property type="match status" value="1"/>
</dbReference>
<evidence type="ECO:0000256" key="1">
    <source>
        <dbReference type="ARBA" id="ARBA00004613"/>
    </source>
</evidence>